<accession>A0AA36G3M3</accession>
<protein>
    <submittedName>
        <fullName evidence="2">Uncharacterized protein</fullName>
    </submittedName>
</protein>
<evidence type="ECO:0000256" key="1">
    <source>
        <dbReference type="SAM" id="Phobius"/>
    </source>
</evidence>
<name>A0AA36G3M3_9BILA</name>
<proteinExistence type="predicted"/>
<keyword evidence="1" id="KW-0472">Membrane</keyword>
<organism evidence="2 3">
    <name type="scientific">Mesorhabditis spiculigera</name>
    <dbReference type="NCBI Taxonomy" id="96644"/>
    <lineage>
        <taxon>Eukaryota</taxon>
        <taxon>Metazoa</taxon>
        <taxon>Ecdysozoa</taxon>
        <taxon>Nematoda</taxon>
        <taxon>Chromadorea</taxon>
        <taxon>Rhabditida</taxon>
        <taxon>Rhabditina</taxon>
        <taxon>Rhabditomorpha</taxon>
        <taxon>Rhabditoidea</taxon>
        <taxon>Rhabditidae</taxon>
        <taxon>Mesorhabditinae</taxon>
        <taxon>Mesorhabditis</taxon>
    </lineage>
</organism>
<feature type="transmembrane region" description="Helical" evidence="1">
    <location>
        <begin position="51"/>
        <end position="73"/>
    </location>
</feature>
<evidence type="ECO:0000313" key="3">
    <source>
        <dbReference type="Proteomes" id="UP001177023"/>
    </source>
</evidence>
<dbReference type="EMBL" id="CATQJA010002582">
    <property type="protein sequence ID" value="CAJ0571799.1"/>
    <property type="molecule type" value="Genomic_DNA"/>
</dbReference>
<keyword evidence="1" id="KW-1133">Transmembrane helix</keyword>
<feature type="non-terminal residue" evidence="2">
    <location>
        <position position="1"/>
    </location>
</feature>
<comment type="caution">
    <text evidence="2">The sequence shown here is derived from an EMBL/GenBank/DDBJ whole genome shotgun (WGS) entry which is preliminary data.</text>
</comment>
<evidence type="ECO:0000313" key="2">
    <source>
        <dbReference type="EMBL" id="CAJ0571799.1"/>
    </source>
</evidence>
<keyword evidence="3" id="KW-1185">Reference proteome</keyword>
<sequence>MHCAAYCSATGGRCLWMQTYFECSCKYLFWCRIHKAVQVISLQLSELPTPILIIVLTVILVAISLLVAIMICIV</sequence>
<reference evidence="2" key="1">
    <citation type="submission" date="2023-06" db="EMBL/GenBank/DDBJ databases">
        <authorList>
            <person name="Delattre M."/>
        </authorList>
    </citation>
    <scope>NUCLEOTIDE SEQUENCE</scope>
    <source>
        <strain evidence="2">AF72</strain>
    </source>
</reference>
<keyword evidence="1" id="KW-0812">Transmembrane</keyword>
<dbReference type="AlphaFoldDB" id="A0AA36G3M3"/>
<gene>
    <name evidence="2" type="ORF">MSPICULIGERA_LOCUS10197</name>
</gene>
<dbReference type="Proteomes" id="UP001177023">
    <property type="component" value="Unassembled WGS sequence"/>
</dbReference>